<gene>
    <name evidence="2" type="ORF">TELCIR_12978</name>
</gene>
<name>A0A2G9U534_TELCI</name>
<evidence type="ECO:0000256" key="1">
    <source>
        <dbReference type="SAM" id="MobiDB-lite"/>
    </source>
</evidence>
<reference evidence="2 3" key="1">
    <citation type="submission" date="2015-09" db="EMBL/GenBank/DDBJ databases">
        <title>Draft genome of the parasitic nematode Teladorsagia circumcincta isolate WARC Sus (inbred).</title>
        <authorList>
            <person name="Mitreva M."/>
        </authorList>
    </citation>
    <scope>NUCLEOTIDE SEQUENCE [LARGE SCALE GENOMIC DNA]</scope>
    <source>
        <strain evidence="2 3">S</strain>
    </source>
</reference>
<dbReference type="EMBL" id="KZ349074">
    <property type="protein sequence ID" value="PIO65357.1"/>
    <property type="molecule type" value="Genomic_DNA"/>
</dbReference>
<accession>A0A2G9U534</accession>
<sequence length="62" mass="6988">ALENDEYNSMTATYYLLAERILASCREEQAKELMARVGSSVPDEDLQDSSTDEQKYLIASSH</sequence>
<keyword evidence="3" id="KW-1185">Reference proteome</keyword>
<dbReference type="AlphaFoldDB" id="A0A2G9U534"/>
<evidence type="ECO:0000313" key="3">
    <source>
        <dbReference type="Proteomes" id="UP000230423"/>
    </source>
</evidence>
<proteinExistence type="predicted"/>
<feature type="region of interest" description="Disordered" evidence="1">
    <location>
        <begin position="36"/>
        <end position="62"/>
    </location>
</feature>
<organism evidence="2 3">
    <name type="scientific">Teladorsagia circumcincta</name>
    <name type="common">Brown stomach worm</name>
    <name type="synonym">Ostertagia circumcincta</name>
    <dbReference type="NCBI Taxonomy" id="45464"/>
    <lineage>
        <taxon>Eukaryota</taxon>
        <taxon>Metazoa</taxon>
        <taxon>Ecdysozoa</taxon>
        <taxon>Nematoda</taxon>
        <taxon>Chromadorea</taxon>
        <taxon>Rhabditida</taxon>
        <taxon>Rhabditina</taxon>
        <taxon>Rhabditomorpha</taxon>
        <taxon>Strongyloidea</taxon>
        <taxon>Trichostrongylidae</taxon>
        <taxon>Teladorsagia</taxon>
    </lineage>
</organism>
<protein>
    <submittedName>
        <fullName evidence="2">Uncharacterized protein</fullName>
    </submittedName>
</protein>
<dbReference type="OrthoDB" id="193931at2759"/>
<evidence type="ECO:0000313" key="2">
    <source>
        <dbReference type="EMBL" id="PIO65357.1"/>
    </source>
</evidence>
<feature type="compositionally biased region" description="Acidic residues" evidence="1">
    <location>
        <begin position="42"/>
        <end position="51"/>
    </location>
</feature>
<dbReference type="Proteomes" id="UP000230423">
    <property type="component" value="Unassembled WGS sequence"/>
</dbReference>
<feature type="non-terminal residue" evidence="2">
    <location>
        <position position="1"/>
    </location>
</feature>